<dbReference type="InterPro" id="IPR021109">
    <property type="entry name" value="Peptidase_aspartic_dom_sf"/>
</dbReference>
<keyword evidence="9" id="KW-1185">Reference proteome</keyword>
<dbReference type="OrthoDB" id="2747330at2759"/>
<gene>
    <name evidence="8" type="ORF">SEMRO_66_G037120.1</name>
</gene>
<evidence type="ECO:0000256" key="1">
    <source>
        <dbReference type="ARBA" id="ARBA00007447"/>
    </source>
</evidence>
<evidence type="ECO:0000256" key="6">
    <source>
        <dbReference type="ARBA" id="ARBA00023145"/>
    </source>
</evidence>
<evidence type="ECO:0000313" key="9">
    <source>
        <dbReference type="Proteomes" id="UP001153069"/>
    </source>
</evidence>
<keyword evidence="3" id="KW-0732">Signal</keyword>
<dbReference type="InterPro" id="IPR001969">
    <property type="entry name" value="Aspartic_peptidase_AS"/>
</dbReference>
<organism evidence="8 9">
    <name type="scientific">Seminavis robusta</name>
    <dbReference type="NCBI Taxonomy" id="568900"/>
    <lineage>
        <taxon>Eukaryota</taxon>
        <taxon>Sar</taxon>
        <taxon>Stramenopiles</taxon>
        <taxon>Ochrophyta</taxon>
        <taxon>Bacillariophyta</taxon>
        <taxon>Bacillariophyceae</taxon>
        <taxon>Bacillariophycidae</taxon>
        <taxon>Naviculales</taxon>
        <taxon>Naviculaceae</taxon>
        <taxon>Seminavis</taxon>
    </lineage>
</organism>
<proteinExistence type="inferred from homology"/>
<dbReference type="GO" id="GO:0004190">
    <property type="term" value="F:aspartic-type endopeptidase activity"/>
    <property type="evidence" value="ECO:0007669"/>
    <property type="project" value="UniProtKB-KW"/>
</dbReference>
<sequence length="319" mass="35705">MQEKDQSCVFHQKYLEGSSWTAMEFEDFLWLGTWDQQETIEEYMPYLAIPFTFGCQTSVTGHFAKQYANGILGMARSLDENAFLNAMVKSNAIERAAFATCLTRMGGTLSLGGSGLARNDGGARQYHLEPMTFTNIIQDHGLYSLKVNKVLVGDFCITCAEDATNDKERIARRATLLAFRAGKGVLLDSGTTDTFLPKQAHRGLGKAWRAATGLSMQETRVYTYGQFRSMPDIRMVFHPNTTIVIPPSSYMDGVPRDLNATTLEEEVKRWAGSRKLTMRVYCEEPKGAVLGANAMYHYDVLYDLQDKRIGLARSFCGNQ</sequence>
<dbReference type="PROSITE" id="PS51767">
    <property type="entry name" value="PEPTIDASE_A1"/>
    <property type="match status" value="1"/>
</dbReference>
<keyword evidence="5" id="KW-0378">Hydrolase</keyword>
<dbReference type="GO" id="GO:0006508">
    <property type="term" value="P:proteolysis"/>
    <property type="evidence" value="ECO:0007669"/>
    <property type="project" value="UniProtKB-KW"/>
</dbReference>
<evidence type="ECO:0000256" key="4">
    <source>
        <dbReference type="ARBA" id="ARBA00022750"/>
    </source>
</evidence>
<dbReference type="SUPFAM" id="SSF50630">
    <property type="entry name" value="Acid proteases"/>
    <property type="match status" value="1"/>
</dbReference>
<name>A0A9N8H4L3_9STRA</name>
<evidence type="ECO:0000313" key="8">
    <source>
        <dbReference type="EMBL" id="CAB9499662.1"/>
    </source>
</evidence>
<comment type="similarity">
    <text evidence="1">Belongs to the peptidase A1 family.</text>
</comment>
<evidence type="ECO:0000256" key="5">
    <source>
        <dbReference type="ARBA" id="ARBA00022801"/>
    </source>
</evidence>
<dbReference type="PANTHER" id="PTHR47965">
    <property type="entry name" value="ASPARTYL PROTEASE-RELATED"/>
    <property type="match status" value="1"/>
</dbReference>
<dbReference type="PROSITE" id="PS00141">
    <property type="entry name" value="ASP_PROTEASE"/>
    <property type="match status" value="1"/>
</dbReference>
<dbReference type="InterPro" id="IPR033121">
    <property type="entry name" value="PEPTIDASE_A1"/>
</dbReference>
<dbReference type="Pfam" id="PF00026">
    <property type="entry name" value="Asp"/>
    <property type="match status" value="1"/>
</dbReference>
<reference evidence="8" key="1">
    <citation type="submission" date="2020-06" db="EMBL/GenBank/DDBJ databases">
        <authorList>
            <consortium name="Plant Systems Biology data submission"/>
        </authorList>
    </citation>
    <scope>NUCLEOTIDE SEQUENCE</scope>
    <source>
        <strain evidence="8">D6</strain>
    </source>
</reference>
<dbReference type="PANTHER" id="PTHR47965:SF12">
    <property type="entry name" value="ASPARTIC PROTEINASE 3-RELATED"/>
    <property type="match status" value="1"/>
</dbReference>
<accession>A0A9N8H4L3</accession>
<dbReference type="AlphaFoldDB" id="A0A9N8H4L3"/>
<keyword evidence="4" id="KW-0064">Aspartyl protease</keyword>
<protein>
    <submittedName>
        <fullName evidence="8">Aspartic</fullName>
    </submittedName>
</protein>
<dbReference type="EMBL" id="CAICTM010000065">
    <property type="protein sequence ID" value="CAB9499662.1"/>
    <property type="molecule type" value="Genomic_DNA"/>
</dbReference>
<dbReference type="Gene3D" id="2.40.70.10">
    <property type="entry name" value="Acid Proteases"/>
    <property type="match status" value="2"/>
</dbReference>
<keyword evidence="2" id="KW-0645">Protease</keyword>
<dbReference type="Proteomes" id="UP001153069">
    <property type="component" value="Unassembled WGS sequence"/>
</dbReference>
<evidence type="ECO:0000256" key="2">
    <source>
        <dbReference type="ARBA" id="ARBA00022670"/>
    </source>
</evidence>
<evidence type="ECO:0000256" key="3">
    <source>
        <dbReference type="ARBA" id="ARBA00022729"/>
    </source>
</evidence>
<dbReference type="InterPro" id="IPR001461">
    <property type="entry name" value="Aspartic_peptidase_A1"/>
</dbReference>
<feature type="domain" description="Peptidase A1" evidence="7">
    <location>
        <begin position="1"/>
        <end position="312"/>
    </location>
</feature>
<keyword evidence="6" id="KW-0865">Zymogen</keyword>
<comment type="caution">
    <text evidence="8">The sequence shown here is derived from an EMBL/GenBank/DDBJ whole genome shotgun (WGS) entry which is preliminary data.</text>
</comment>
<evidence type="ECO:0000259" key="7">
    <source>
        <dbReference type="PROSITE" id="PS51767"/>
    </source>
</evidence>